<dbReference type="GO" id="GO:0008422">
    <property type="term" value="F:beta-glucosidase activity"/>
    <property type="evidence" value="ECO:0007669"/>
    <property type="project" value="UniProtKB-EC"/>
</dbReference>
<name>A0A5M3YWE0_ASPTE</name>
<evidence type="ECO:0000256" key="14">
    <source>
        <dbReference type="ARBA" id="ARBA00023295"/>
    </source>
</evidence>
<feature type="region of interest" description="Disordered" evidence="18">
    <location>
        <begin position="735"/>
        <end position="754"/>
    </location>
</feature>
<dbReference type="GO" id="GO:0030245">
    <property type="term" value="P:cellulose catabolic process"/>
    <property type="evidence" value="ECO:0007669"/>
    <property type="project" value="UniProtKB-UniPathway"/>
</dbReference>
<dbReference type="Gene3D" id="2.60.40.10">
    <property type="entry name" value="Immunoglobulins"/>
    <property type="match status" value="1"/>
</dbReference>
<dbReference type="AlphaFoldDB" id="A0A5M3YWE0"/>
<comment type="caution">
    <text evidence="21">The sequence shown here is derived from an EMBL/GenBank/DDBJ whole genome shotgun (WGS) entry which is preliminary data.</text>
</comment>
<feature type="compositionally biased region" description="Polar residues" evidence="18">
    <location>
        <begin position="901"/>
        <end position="911"/>
    </location>
</feature>
<comment type="subcellular location">
    <subcellularLocation>
        <location evidence="2 16">Endoplasmic reticulum membrane</location>
        <topology evidence="2 16">Multi-pass membrane protein</topology>
    </subcellularLocation>
</comment>
<dbReference type="HAMAP" id="MF_03231">
    <property type="entry name" value="SCS3"/>
    <property type="match status" value="1"/>
</dbReference>
<dbReference type="GO" id="GO:0140042">
    <property type="term" value="P:lipid droplet formation"/>
    <property type="evidence" value="ECO:0007669"/>
    <property type="project" value="UniProtKB-UniRule"/>
</dbReference>
<dbReference type="FunFam" id="3.40.50.1700:FF:000003">
    <property type="entry name" value="Probable beta-glucosidase"/>
    <property type="match status" value="1"/>
</dbReference>
<dbReference type="InterPro" id="IPR050288">
    <property type="entry name" value="Cellulose_deg_GH3"/>
</dbReference>
<dbReference type="PANTHER" id="PTHR42715:SF29">
    <property type="entry name" value="BETA-GLUCOSIDASE A-RELATED"/>
    <property type="match status" value="1"/>
</dbReference>
<dbReference type="InterPro" id="IPR017853">
    <property type="entry name" value="GH"/>
</dbReference>
<dbReference type="EC" id="3.6.1.-" evidence="16"/>
<evidence type="ECO:0000256" key="20">
    <source>
        <dbReference type="SAM" id="SignalP"/>
    </source>
</evidence>
<evidence type="ECO:0000256" key="3">
    <source>
        <dbReference type="ARBA" id="ARBA00004987"/>
    </source>
</evidence>
<dbReference type="InterPro" id="IPR001764">
    <property type="entry name" value="Glyco_hydro_3_N"/>
</dbReference>
<evidence type="ECO:0000256" key="6">
    <source>
        <dbReference type="ARBA" id="ARBA00022729"/>
    </source>
</evidence>
<keyword evidence="22" id="KW-1185">Reference proteome</keyword>
<comment type="function">
    <text evidence="16">Fatty acyl-coenzyme A (CoA) diphosphatase that hydrolyzes fatty acyl-CoA to yield acyl-4'-phosphopantetheine and adenosine 3',5'-bisphosphate. Preferentially hydrolyzes unsaturated long-chain acyl-CoA substrates in the endoplasmic reticulum (ER) lumen. This catalytic activity is required for maintaining ER structure and for lipid droplets (LDs) biogenesis, which are lipid storage organelles involved in maintaining lipid and energy homeostasis. May directly bind to diacylglycerol (DAGs) and triacylglycerol, which is also important for LD biogenesis. May support directional budding of nacent LDs from the ER into the cytosol by reducing DAG levels at sites of LD formation. May play a role in the regulation of cell morphology and cytoskeletal organization. Involved in phospholipid biosynthesis.</text>
</comment>
<keyword evidence="10" id="KW-0136">Cellulose degradation</keyword>
<proteinExistence type="inferred from homology"/>
<dbReference type="UniPathway" id="UPA00696"/>
<evidence type="ECO:0000256" key="11">
    <source>
        <dbReference type="ARBA" id="ARBA00023136"/>
    </source>
</evidence>
<comment type="catalytic activity">
    <reaction evidence="16">
        <text>an acyl-CoA + H2O = an acyl-4'-phosphopantetheine + adenosine 3',5'-bisphosphate + 2 H(+)</text>
        <dbReference type="Rhea" id="RHEA:50044"/>
        <dbReference type="ChEBI" id="CHEBI:15377"/>
        <dbReference type="ChEBI" id="CHEBI:15378"/>
        <dbReference type="ChEBI" id="CHEBI:58342"/>
        <dbReference type="ChEBI" id="CHEBI:58343"/>
        <dbReference type="ChEBI" id="CHEBI:132023"/>
    </reaction>
</comment>
<keyword evidence="16" id="KW-0444">Lipid biosynthesis</keyword>
<dbReference type="GO" id="GO:0005789">
    <property type="term" value="C:endoplasmic reticulum membrane"/>
    <property type="evidence" value="ECO:0007669"/>
    <property type="project" value="UniProtKB-SubCell"/>
</dbReference>
<keyword evidence="16" id="KW-1208">Phospholipid metabolism</keyword>
<dbReference type="Pfam" id="PF01915">
    <property type="entry name" value="Glyco_hydro_3_C"/>
    <property type="match status" value="1"/>
</dbReference>
<dbReference type="PROSITE" id="PS00775">
    <property type="entry name" value="GLYCOSYL_HYDROL_F3"/>
    <property type="match status" value="1"/>
</dbReference>
<dbReference type="EMBL" id="BLJY01000006">
    <property type="protein sequence ID" value="GFF16933.1"/>
    <property type="molecule type" value="Genomic_DNA"/>
</dbReference>
<feature type="transmembrane region" description="Helical" evidence="19">
    <location>
        <begin position="1121"/>
        <end position="1142"/>
    </location>
</feature>
<sequence>MKLSILEAAALTAASVVSAQDNLAYSPPYYPSPWADGHGEWSSAYKRAVHIVSQMTLTEKVNLTTGTGWELERCVGQTGSVPRLGIPSLCLQDSPLGIRMSDYNSAFPAGVNVAATWDKTLAYQRGKAMGEEFSDKGIDVQLGPAAGPLGRSPDGGRNWEGFSPDPALTGVLFAETIKGIQDAGVIATAKHYILNEQEHFRQVGEAQGYGFNITETVSSNVDDKTMHELYLWPFADAVRAGVGAVMCSYNQINNSYGCQNSLTLNKLLKAELGFQGFVMSDWSAHHSGVGAALAGLDMSMPGDISFDSGTSFYGTNLTVGVLNGTIPQWRVDDMAVRIMAAYYKVGRDRLWTPPNFSSWTRDEYGFEHFFPSEGAYERVNEFVNVQRDHANVIRRIGADSVVLLKNDGALPLTGQEKTVGILGEDAGSNPKGANGCSDRGCDKGTLAMAWGSGTANFPYLVTPEQAIQNEVLKTRGNVFAVTDNYDTEQIAAVASQSTVSLVFVNADAGEGFLNVDGNMGDRKNLTLWQNGEEVIKTVTEHCNNTVVVIHSVGPVLIDEWYAHPNVTGILWAGLPGQESGNSIADVLYGRVNPGGKTPFTWGKTRASYGDYLLTEPNNGNGAPQDNFNEGVFIDYRRFDKYNETPIYEFGHGLSYTTFELSGLQVQLINGSSYVPTTGQTSAAQTFGKVEDASSYLYPEGLKRISKFIYPWLNSTDLKASTGDPDYGEPNFEYIPEGATDGSPQPRLPASGGPGGNPGLYEDLFQVSVTVTNTGKVAGDEVPQLYVSLGGPNEPKRVLRKFERLHLAPGQQKVWTTTLNRRDLANWDVVAQDWKITPHAKTIFVGTSSRKLPLAGRLPRVHHCETQHTRTVQYSFPSDHHRKQRKPTTSRTGRDGRPKKNMATTARASSPPGTRPFQPPTAALLVYPATLIVGSLFSVLSPTAHGARASASDDAATAAAPVNYFARKNNIFNVYFVKIGWVWTTLAFAAILLTQPAYTAPSAQRPRRLAQAAARYALATLVWWLTTQWFFGPAIIDRGFVLTGGKCEARAEGTAAASSLPVSPLGMVSAAACKAAGGAWTGGHDVSGHVFMLVLATAMLGFEMGGVFGVEAGKGVGVWSRRFVGAVLGLSWWMLLMTAIWFHTWFEKLTGLLIALGTVYTVYILPRRVAPWRNVVGIPGV</sequence>
<keyword evidence="6 20" id="KW-0732">Signal</keyword>
<dbReference type="InterPro" id="IPR019388">
    <property type="entry name" value="FIT"/>
</dbReference>
<dbReference type="GO" id="GO:0010945">
    <property type="term" value="F:coenzyme A diphosphatase activity"/>
    <property type="evidence" value="ECO:0007669"/>
    <property type="project" value="InterPro"/>
</dbReference>
<dbReference type="FunFam" id="3.20.20.300:FF:000002">
    <property type="entry name" value="Probable beta-glucosidase"/>
    <property type="match status" value="1"/>
</dbReference>
<reference evidence="21 22" key="1">
    <citation type="submission" date="2020-01" db="EMBL/GenBank/DDBJ databases">
        <title>Aspergillus terreus IFO 6365 whole genome shotgun sequence.</title>
        <authorList>
            <person name="Kanamasa S."/>
            <person name="Takahashi H."/>
        </authorList>
    </citation>
    <scope>NUCLEOTIDE SEQUENCE [LARGE SCALE GENOMIC DNA]</scope>
    <source>
        <strain evidence="21 22">IFO 6365</strain>
    </source>
</reference>
<dbReference type="Pfam" id="PF10261">
    <property type="entry name" value="FIT"/>
    <property type="match status" value="2"/>
</dbReference>
<keyword evidence="16" id="KW-0443">Lipid metabolism</keyword>
<dbReference type="InterPro" id="IPR013783">
    <property type="entry name" value="Ig-like_fold"/>
</dbReference>
<dbReference type="Gene3D" id="3.40.50.1700">
    <property type="entry name" value="Glycoside hydrolase family 3 C-terminal domain"/>
    <property type="match status" value="1"/>
</dbReference>
<feature type="signal peptide" evidence="20">
    <location>
        <begin position="1"/>
        <end position="19"/>
    </location>
</feature>
<dbReference type="FunFam" id="2.60.40.10:FF:001391">
    <property type="entry name" value="Beta-glucosidase"/>
    <property type="match status" value="1"/>
</dbReference>
<comment type="catalytic activity">
    <reaction evidence="16">
        <text>(9Z)-octadecenoyl-CoA + H2O = S-(9Z-octadecenoyl)-4'-phosphopantetheine + adenosine 3',5'-bisphosphate + 2 H(+)</text>
        <dbReference type="Rhea" id="RHEA:65564"/>
        <dbReference type="ChEBI" id="CHEBI:15377"/>
        <dbReference type="ChEBI" id="CHEBI:15378"/>
        <dbReference type="ChEBI" id="CHEBI:57387"/>
        <dbReference type="ChEBI" id="CHEBI:58343"/>
        <dbReference type="ChEBI" id="CHEBI:156553"/>
    </reaction>
</comment>
<dbReference type="InterPro" id="IPR046400">
    <property type="entry name" value="SCS3"/>
</dbReference>
<evidence type="ECO:0000256" key="7">
    <source>
        <dbReference type="ARBA" id="ARBA00022801"/>
    </source>
</evidence>
<dbReference type="SUPFAM" id="SSF51445">
    <property type="entry name" value="(Trans)glycosidases"/>
    <property type="match status" value="1"/>
</dbReference>
<dbReference type="SMART" id="SM01217">
    <property type="entry name" value="Fn3_like"/>
    <property type="match status" value="1"/>
</dbReference>
<dbReference type="InterPro" id="IPR002772">
    <property type="entry name" value="Glyco_hydro_3_C"/>
</dbReference>
<dbReference type="OrthoDB" id="416222at2759"/>
<feature type="transmembrane region" description="Helical" evidence="19">
    <location>
        <begin position="1012"/>
        <end position="1030"/>
    </location>
</feature>
<dbReference type="InterPro" id="IPR026891">
    <property type="entry name" value="Fn3-like"/>
</dbReference>
<dbReference type="Pfam" id="PF00933">
    <property type="entry name" value="Glyco_hydro_3"/>
    <property type="match status" value="1"/>
</dbReference>
<comment type="similarity">
    <text evidence="4 17">Belongs to the glycosyl hydrolase 3 family.</text>
</comment>
<evidence type="ECO:0000256" key="5">
    <source>
        <dbReference type="ARBA" id="ARBA00022692"/>
    </source>
</evidence>
<evidence type="ECO:0000256" key="15">
    <source>
        <dbReference type="ARBA" id="ARBA00023326"/>
    </source>
</evidence>
<keyword evidence="13 17" id="KW-0119">Carbohydrate metabolism</keyword>
<keyword evidence="5 16" id="KW-0812">Transmembrane</keyword>
<evidence type="ECO:0000256" key="13">
    <source>
        <dbReference type="ARBA" id="ARBA00023277"/>
    </source>
</evidence>
<dbReference type="InterPro" id="IPR019800">
    <property type="entry name" value="Glyco_hydro_3_AS"/>
</dbReference>
<keyword evidence="11 16" id="KW-0472">Membrane</keyword>
<evidence type="ECO:0000256" key="2">
    <source>
        <dbReference type="ARBA" id="ARBA00004477"/>
    </source>
</evidence>
<keyword evidence="7 16" id="KW-0378">Hydrolase</keyword>
<dbReference type="SUPFAM" id="SSF52279">
    <property type="entry name" value="Beta-D-glucan exohydrolase, C-terminal domain"/>
    <property type="match status" value="1"/>
</dbReference>
<keyword evidence="14 17" id="KW-0326">Glycosidase</keyword>
<keyword evidence="15 17" id="KW-0624">Polysaccharide degradation</keyword>
<evidence type="ECO:0000256" key="8">
    <source>
        <dbReference type="ARBA" id="ARBA00022824"/>
    </source>
</evidence>
<feature type="active site" evidence="16">
    <location>
        <position position="1142"/>
    </location>
</feature>
<evidence type="ECO:0000256" key="17">
    <source>
        <dbReference type="RuleBase" id="RU361161"/>
    </source>
</evidence>
<evidence type="ECO:0000256" key="19">
    <source>
        <dbReference type="SAM" id="Phobius"/>
    </source>
</evidence>
<dbReference type="GO" id="GO:0008654">
    <property type="term" value="P:phospholipid biosynthetic process"/>
    <property type="evidence" value="ECO:0007669"/>
    <property type="project" value="UniProtKB-KW"/>
</dbReference>
<comment type="catalytic activity">
    <reaction evidence="16">
        <text>(5Z,8Z,11Z,14Z)-eicosatetraenoyl-CoA + H2O = S-(5Z,8Z,11Z,14Z-eicosatetraenoyl)-4'-phosphopantetheine + adenosine 3',5'-bisphosphate + 2 H(+)</text>
        <dbReference type="Rhea" id="RHEA:65568"/>
        <dbReference type="ChEBI" id="CHEBI:15377"/>
        <dbReference type="ChEBI" id="CHEBI:15378"/>
        <dbReference type="ChEBI" id="CHEBI:57368"/>
        <dbReference type="ChEBI" id="CHEBI:58343"/>
        <dbReference type="ChEBI" id="CHEBI:156554"/>
    </reaction>
</comment>
<keyword evidence="8 16" id="KW-0256">Endoplasmic reticulum</keyword>
<dbReference type="InterPro" id="IPR036881">
    <property type="entry name" value="Glyco_hydro_3_C_sf"/>
</dbReference>
<gene>
    <name evidence="16" type="primary">SCS3</name>
    <name evidence="16" type="synonym">FIT2B</name>
    <name evidence="21" type="ORF">ATEIFO6365_0006027000</name>
</gene>
<comment type="pathway">
    <text evidence="3 17">Glycan metabolism; cellulose degradation.</text>
</comment>
<evidence type="ECO:0000313" key="21">
    <source>
        <dbReference type="EMBL" id="GFF16933.1"/>
    </source>
</evidence>
<evidence type="ECO:0000256" key="18">
    <source>
        <dbReference type="SAM" id="MobiDB-lite"/>
    </source>
</evidence>
<evidence type="ECO:0000313" key="22">
    <source>
        <dbReference type="Proteomes" id="UP000452235"/>
    </source>
</evidence>
<feature type="transmembrane region" description="Helical" evidence="19">
    <location>
        <begin position="1148"/>
        <end position="1164"/>
    </location>
</feature>
<feature type="region of interest" description="Disordered" evidence="18">
    <location>
        <begin position="863"/>
        <end position="916"/>
    </location>
</feature>
<dbReference type="Proteomes" id="UP000452235">
    <property type="component" value="Unassembled WGS sequence"/>
</dbReference>
<organism evidence="21 22">
    <name type="scientific">Aspergillus terreus</name>
    <dbReference type="NCBI Taxonomy" id="33178"/>
    <lineage>
        <taxon>Eukaryota</taxon>
        <taxon>Fungi</taxon>
        <taxon>Dikarya</taxon>
        <taxon>Ascomycota</taxon>
        <taxon>Pezizomycotina</taxon>
        <taxon>Eurotiomycetes</taxon>
        <taxon>Eurotiomycetidae</taxon>
        <taxon>Eurotiales</taxon>
        <taxon>Aspergillaceae</taxon>
        <taxon>Aspergillus</taxon>
        <taxon>Aspergillus subgen. Circumdati</taxon>
    </lineage>
</organism>
<dbReference type="VEuPathDB" id="FungiDB:ATEG_03047"/>
<dbReference type="Gene3D" id="3.20.20.300">
    <property type="entry name" value="Glycoside hydrolase, family 3, N-terminal domain"/>
    <property type="match status" value="1"/>
</dbReference>
<keyword evidence="9 16" id="KW-1133">Transmembrane helix</keyword>
<feature type="chain" id="PRO_5043602062" description="Acyl-coenzyme A diphosphatase SCS3" evidence="20">
    <location>
        <begin position="20"/>
        <end position="1180"/>
    </location>
</feature>
<keyword evidence="16" id="KW-0594">Phospholipid biosynthesis</keyword>
<comment type="catalytic activity">
    <reaction evidence="1 17">
        <text>Hydrolysis of terminal, non-reducing beta-D-glucosyl residues with release of beta-D-glucose.</text>
        <dbReference type="EC" id="3.2.1.21"/>
    </reaction>
</comment>
<dbReference type="PANTHER" id="PTHR42715">
    <property type="entry name" value="BETA-GLUCOSIDASE"/>
    <property type="match status" value="1"/>
</dbReference>
<feature type="active site" evidence="16">
    <location>
        <position position="1088"/>
    </location>
</feature>
<feature type="transmembrane region" description="Helical" evidence="19">
    <location>
        <begin position="971"/>
        <end position="992"/>
    </location>
</feature>
<protein>
    <recommendedName>
        <fullName evidence="16">Acyl-coenzyme A diphosphatase SCS3</fullName>
        <ecNumber evidence="16">3.6.1.-</ecNumber>
    </recommendedName>
    <alternativeName>
        <fullName evidence="16">FIT family protein SCS3</fullName>
    </alternativeName>
</protein>
<dbReference type="InterPro" id="IPR036962">
    <property type="entry name" value="Glyco_hydro_3_N_sf"/>
</dbReference>
<evidence type="ECO:0000256" key="9">
    <source>
        <dbReference type="ARBA" id="ARBA00022989"/>
    </source>
</evidence>
<evidence type="ECO:0000256" key="1">
    <source>
        <dbReference type="ARBA" id="ARBA00000448"/>
    </source>
</evidence>
<evidence type="ECO:0000256" key="10">
    <source>
        <dbReference type="ARBA" id="ARBA00023001"/>
    </source>
</evidence>
<dbReference type="PRINTS" id="PR00133">
    <property type="entry name" value="GLHYDRLASE3"/>
</dbReference>
<accession>A0A5M3YWE0</accession>
<evidence type="ECO:0000256" key="16">
    <source>
        <dbReference type="HAMAP-Rule" id="MF_03231"/>
    </source>
</evidence>
<dbReference type="Pfam" id="PF14310">
    <property type="entry name" value="Fn3-like"/>
    <property type="match status" value="1"/>
</dbReference>
<feature type="transmembrane region" description="Helical" evidence="19">
    <location>
        <begin position="1089"/>
        <end position="1109"/>
    </location>
</feature>
<comment type="similarity">
    <text evidence="16">Belongs to the FIT family. Fungal FIT2B/SCS3 subfamily.</text>
</comment>
<evidence type="ECO:0000256" key="12">
    <source>
        <dbReference type="ARBA" id="ARBA00023180"/>
    </source>
</evidence>
<keyword evidence="12" id="KW-0325">Glycoprotein</keyword>
<evidence type="ECO:0000256" key="4">
    <source>
        <dbReference type="ARBA" id="ARBA00005336"/>
    </source>
</evidence>
<comment type="catalytic activity">
    <reaction evidence="16">
        <text>hexadecanoyl-CoA + H2O = S-hexadecanoyl-4'-phosphopantetheine + adenosine 3',5'-bisphosphate + 2 H(+)</text>
        <dbReference type="Rhea" id="RHEA:50032"/>
        <dbReference type="ChEBI" id="CHEBI:15377"/>
        <dbReference type="ChEBI" id="CHEBI:15378"/>
        <dbReference type="ChEBI" id="CHEBI:57379"/>
        <dbReference type="ChEBI" id="CHEBI:58343"/>
        <dbReference type="ChEBI" id="CHEBI:132018"/>
    </reaction>
</comment>